<feature type="non-terminal residue" evidence="2">
    <location>
        <position position="171"/>
    </location>
</feature>
<evidence type="ECO:0000259" key="1">
    <source>
        <dbReference type="Pfam" id="PF13883"/>
    </source>
</evidence>
<dbReference type="Pfam" id="PF13883">
    <property type="entry name" value="CREG_beta-barrel"/>
    <property type="match status" value="1"/>
</dbReference>
<reference evidence="2" key="1">
    <citation type="submission" date="2021-02" db="EMBL/GenBank/DDBJ databases">
        <authorList>
            <person name="Dougan E. K."/>
            <person name="Rhodes N."/>
            <person name="Thang M."/>
            <person name="Chan C."/>
        </authorList>
    </citation>
    <scope>NUCLEOTIDE SEQUENCE</scope>
</reference>
<dbReference type="Proteomes" id="UP000649617">
    <property type="component" value="Unassembled WGS sequence"/>
</dbReference>
<evidence type="ECO:0000313" key="2">
    <source>
        <dbReference type="EMBL" id="CAE7413554.1"/>
    </source>
</evidence>
<feature type="domain" description="CREG-like beta-barrel" evidence="1">
    <location>
        <begin position="2"/>
        <end position="164"/>
    </location>
</feature>
<dbReference type="OrthoDB" id="46836at2759"/>
<dbReference type="AlphaFoldDB" id="A0A812R1S1"/>
<accession>A0A812R1S1</accession>
<keyword evidence="3" id="KW-1185">Reference proteome</keyword>
<dbReference type="PANTHER" id="PTHR13343">
    <property type="entry name" value="CREG1 PROTEIN"/>
    <property type="match status" value="1"/>
</dbReference>
<name>A0A812R1S1_SYMPI</name>
<dbReference type="InterPro" id="IPR012349">
    <property type="entry name" value="Split_barrel_FMN-bd"/>
</dbReference>
<sequence>VKVARWLVRSSDYAVSSTSCASERLGCAFKGQPFGDIMSITDGNATLSTGIVYTYLPPEDAATQDILADPRMSLTFSEKAIGCNSTAEDPPCARLTIAGKLTQVPDGPESDLALSYLFSKHPQMKEWSKAHSFKPYWMAKENISSFFFIDFYGGAKEFTVEEYLAAQQLII</sequence>
<proteinExistence type="predicted"/>
<organism evidence="2 3">
    <name type="scientific">Symbiodinium pilosum</name>
    <name type="common">Dinoflagellate</name>
    <dbReference type="NCBI Taxonomy" id="2952"/>
    <lineage>
        <taxon>Eukaryota</taxon>
        <taxon>Sar</taxon>
        <taxon>Alveolata</taxon>
        <taxon>Dinophyceae</taxon>
        <taxon>Suessiales</taxon>
        <taxon>Symbiodiniaceae</taxon>
        <taxon>Symbiodinium</taxon>
    </lineage>
</organism>
<dbReference type="InterPro" id="IPR055343">
    <property type="entry name" value="CREG_beta-barrel"/>
</dbReference>
<dbReference type="GO" id="GO:0005737">
    <property type="term" value="C:cytoplasm"/>
    <property type="evidence" value="ECO:0007669"/>
    <property type="project" value="UniProtKB-ARBA"/>
</dbReference>
<gene>
    <name evidence="2" type="primary">Creg1</name>
    <name evidence="2" type="ORF">SPIL2461_LOCUS10199</name>
</gene>
<comment type="caution">
    <text evidence="2">The sequence shown here is derived from an EMBL/GenBank/DDBJ whole genome shotgun (WGS) entry which is preliminary data.</text>
</comment>
<protein>
    <submittedName>
        <fullName evidence="2">Creg1 protein</fullName>
    </submittedName>
</protein>
<dbReference type="Gene3D" id="2.30.110.10">
    <property type="entry name" value="Electron Transport, Fmn-binding Protein, Chain A"/>
    <property type="match status" value="1"/>
</dbReference>
<dbReference type="SUPFAM" id="SSF50475">
    <property type="entry name" value="FMN-binding split barrel"/>
    <property type="match status" value="1"/>
</dbReference>
<dbReference type="PANTHER" id="PTHR13343:SF17">
    <property type="entry name" value="CELLULAR REPRESSOR OF E1A-STIMULATED GENES, ISOFORM A"/>
    <property type="match status" value="1"/>
</dbReference>
<dbReference type="EMBL" id="CAJNIZ010018647">
    <property type="protein sequence ID" value="CAE7413554.1"/>
    <property type="molecule type" value="Genomic_DNA"/>
</dbReference>
<evidence type="ECO:0000313" key="3">
    <source>
        <dbReference type="Proteomes" id="UP000649617"/>
    </source>
</evidence>